<organism evidence="3 4">
    <name type="scientific">Ancylostoma caninum</name>
    <name type="common">Dog hookworm</name>
    <dbReference type="NCBI Taxonomy" id="29170"/>
    <lineage>
        <taxon>Eukaryota</taxon>
        <taxon>Metazoa</taxon>
        <taxon>Ecdysozoa</taxon>
        <taxon>Nematoda</taxon>
        <taxon>Chromadorea</taxon>
        <taxon>Rhabditida</taxon>
        <taxon>Rhabditina</taxon>
        <taxon>Rhabditomorpha</taxon>
        <taxon>Strongyloidea</taxon>
        <taxon>Ancylostomatidae</taxon>
        <taxon>Ancylostomatinae</taxon>
        <taxon>Ancylostoma</taxon>
    </lineage>
</organism>
<evidence type="ECO:0000313" key="4">
    <source>
        <dbReference type="Proteomes" id="UP000252519"/>
    </source>
</evidence>
<dbReference type="PANTHER" id="PTHR11161:SF14">
    <property type="entry name" value="NOSE RESISTANT-TO-FLUOXETINE PROTEIN N-TERMINAL DOMAIN-CONTAINING PROTEIN"/>
    <property type="match status" value="1"/>
</dbReference>
<feature type="signal peptide" evidence="2">
    <location>
        <begin position="1"/>
        <end position="21"/>
    </location>
</feature>
<gene>
    <name evidence="3" type="ORF">ANCCAN_24647</name>
</gene>
<keyword evidence="2" id="KW-0732">Signal</keyword>
<sequence>MFQIVATLLLSLSISFSFYRAFIDSLPPAPLLTAEPIAPERIEQMLNALVISPLTRASPTIVGFLFGVCMWNEDGLKYKDIFGKLFTVIMTLFSAFAALFVMFSLLPFATSSVGHPVFLAFYAAFHRPLWAISLLSFLYLSHHGSFGWLIELHAWIHAILTWRIFSPLSKLTWIALIVAEPVILFIFSALNRPSYATNWSTVSISDFPLSLYECIALHSLK</sequence>
<evidence type="ECO:0000256" key="2">
    <source>
        <dbReference type="SAM" id="SignalP"/>
    </source>
</evidence>
<dbReference type="AlphaFoldDB" id="A0A368FFD6"/>
<dbReference type="EMBL" id="JOJR01001867">
    <property type="protein sequence ID" value="RCN29590.1"/>
    <property type="molecule type" value="Genomic_DNA"/>
</dbReference>
<dbReference type="OrthoDB" id="207378at2759"/>
<reference evidence="3 4" key="1">
    <citation type="submission" date="2014-10" db="EMBL/GenBank/DDBJ databases">
        <title>Draft genome of the hookworm Ancylostoma caninum.</title>
        <authorList>
            <person name="Mitreva M."/>
        </authorList>
    </citation>
    <scope>NUCLEOTIDE SEQUENCE [LARGE SCALE GENOMIC DNA]</scope>
    <source>
        <strain evidence="3 4">Baltimore</strain>
    </source>
</reference>
<feature type="chain" id="PRO_5016942417" evidence="2">
    <location>
        <begin position="22"/>
        <end position="221"/>
    </location>
</feature>
<keyword evidence="1" id="KW-0472">Membrane</keyword>
<dbReference type="PANTHER" id="PTHR11161">
    <property type="entry name" value="O-ACYLTRANSFERASE"/>
    <property type="match status" value="1"/>
</dbReference>
<proteinExistence type="predicted"/>
<accession>A0A368FFD6</accession>
<feature type="transmembrane region" description="Helical" evidence="1">
    <location>
        <begin position="57"/>
        <end position="73"/>
    </location>
</feature>
<feature type="transmembrane region" description="Helical" evidence="1">
    <location>
        <begin position="118"/>
        <end position="139"/>
    </location>
</feature>
<dbReference type="Proteomes" id="UP000252519">
    <property type="component" value="Unassembled WGS sequence"/>
</dbReference>
<feature type="transmembrane region" description="Helical" evidence="1">
    <location>
        <begin position="171"/>
        <end position="190"/>
    </location>
</feature>
<comment type="caution">
    <text evidence="3">The sequence shown here is derived from an EMBL/GenBank/DDBJ whole genome shotgun (WGS) entry which is preliminary data.</text>
</comment>
<keyword evidence="1" id="KW-1133">Transmembrane helix</keyword>
<keyword evidence="1" id="KW-0812">Transmembrane</keyword>
<name>A0A368FFD6_ANCCA</name>
<evidence type="ECO:0000256" key="1">
    <source>
        <dbReference type="SAM" id="Phobius"/>
    </source>
</evidence>
<feature type="transmembrane region" description="Helical" evidence="1">
    <location>
        <begin position="85"/>
        <end position="106"/>
    </location>
</feature>
<feature type="transmembrane region" description="Helical" evidence="1">
    <location>
        <begin position="146"/>
        <end position="165"/>
    </location>
</feature>
<dbReference type="InterPro" id="IPR052728">
    <property type="entry name" value="O2_lipid_transport_reg"/>
</dbReference>
<protein>
    <submittedName>
        <fullName evidence="3">Uncharacterized protein</fullName>
    </submittedName>
</protein>
<evidence type="ECO:0000313" key="3">
    <source>
        <dbReference type="EMBL" id="RCN29590.1"/>
    </source>
</evidence>
<keyword evidence="4" id="KW-1185">Reference proteome</keyword>